<name>A0A182WP38_9DIPT</name>
<keyword evidence="2" id="KW-1185">Reference proteome</keyword>
<dbReference type="Proteomes" id="UP000075920">
    <property type="component" value="Unassembled WGS sequence"/>
</dbReference>
<reference evidence="2" key="1">
    <citation type="submission" date="2013-03" db="EMBL/GenBank/DDBJ databases">
        <title>The Genome Sequence of Anopheles minimus MINIMUS1.</title>
        <authorList>
            <consortium name="The Broad Institute Genomics Platform"/>
            <person name="Neafsey D.E."/>
            <person name="Walton C."/>
            <person name="Walker B."/>
            <person name="Young S.K."/>
            <person name="Zeng Q."/>
            <person name="Gargeya S."/>
            <person name="Fitzgerald M."/>
            <person name="Haas B."/>
            <person name="Abouelleil A."/>
            <person name="Allen A.W."/>
            <person name="Alvarado L."/>
            <person name="Arachchi H.M."/>
            <person name="Berlin A.M."/>
            <person name="Chapman S.B."/>
            <person name="Gainer-Dewar J."/>
            <person name="Goldberg J."/>
            <person name="Griggs A."/>
            <person name="Gujja S."/>
            <person name="Hansen M."/>
            <person name="Howarth C."/>
            <person name="Imamovic A."/>
            <person name="Ireland A."/>
            <person name="Larimer J."/>
            <person name="McCowan C."/>
            <person name="Murphy C."/>
            <person name="Pearson M."/>
            <person name="Poon T.W."/>
            <person name="Priest M."/>
            <person name="Roberts A."/>
            <person name="Saif S."/>
            <person name="Shea T."/>
            <person name="Sisk P."/>
            <person name="Sykes S."/>
            <person name="Wortman J."/>
            <person name="Nusbaum C."/>
            <person name="Birren B."/>
        </authorList>
    </citation>
    <scope>NUCLEOTIDE SEQUENCE [LARGE SCALE GENOMIC DNA]</scope>
    <source>
        <strain evidence="2">MINIMUS1</strain>
    </source>
</reference>
<dbReference type="AlphaFoldDB" id="A0A182WP38"/>
<accession>A0A182WP38</accession>
<dbReference type="EnsemblMetazoa" id="AMIN014450-RA">
    <property type="protein sequence ID" value="AMIN014450-PA"/>
    <property type="gene ID" value="AMIN014450"/>
</dbReference>
<reference evidence="1" key="2">
    <citation type="submission" date="2020-05" db="UniProtKB">
        <authorList>
            <consortium name="EnsemblMetazoa"/>
        </authorList>
    </citation>
    <scope>IDENTIFICATION</scope>
    <source>
        <strain evidence="1">MINIMUS1</strain>
    </source>
</reference>
<proteinExistence type="predicted"/>
<evidence type="ECO:0000313" key="2">
    <source>
        <dbReference type="Proteomes" id="UP000075920"/>
    </source>
</evidence>
<organism evidence="1 2">
    <name type="scientific">Anopheles minimus</name>
    <dbReference type="NCBI Taxonomy" id="112268"/>
    <lineage>
        <taxon>Eukaryota</taxon>
        <taxon>Metazoa</taxon>
        <taxon>Ecdysozoa</taxon>
        <taxon>Arthropoda</taxon>
        <taxon>Hexapoda</taxon>
        <taxon>Insecta</taxon>
        <taxon>Pterygota</taxon>
        <taxon>Neoptera</taxon>
        <taxon>Endopterygota</taxon>
        <taxon>Diptera</taxon>
        <taxon>Nematocera</taxon>
        <taxon>Culicoidea</taxon>
        <taxon>Culicidae</taxon>
        <taxon>Anophelinae</taxon>
        <taxon>Anopheles</taxon>
    </lineage>
</organism>
<sequence length="43" mass="4707">MVGFQLHDKNEDSKGASMGVSFNNFLPRCEAIVTSNASTRSIF</sequence>
<dbReference type="VEuPathDB" id="VectorBase:AMIN014450"/>
<evidence type="ECO:0000313" key="1">
    <source>
        <dbReference type="EnsemblMetazoa" id="AMIN014450-PA"/>
    </source>
</evidence>
<protein>
    <submittedName>
        <fullName evidence="1">Uncharacterized protein</fullName>
    </submittedName>
</protein>